<name>A0A0M6YB95_9HYPH</name>
<evidence type="ECO:0000313" key="2">
    <source>
        <dbReference type="Proteomes" id="UP000048926"/>
    </source>
</evidence>
<sequence length="182" mass="20361">MDNYPAEVAARGFSISEKARRLGTKNSDYFGEIVGVADHISGQLLPFFVEFPKVKAVEIQSISACVVASVIQMGDLPEEEKAQIIDIYFDIFTGRVLSQEPRLNAETLRGEIEGLWRFIMPGVLKTATSENAEWIGDKYAPLFLLRDLDQLFDIERSEQSTQEAGLALREAVVYATHLVKSF</sequence>
<organism evidence="1 2">
    <name type="scientific">Roseibium aggregatum</name>
    <dbReference type="NCBI Taxonomy" id="187304"/>
    <lineage>
        <taxon>Bacteria</taxon>
        <taxon>Pseudomonadati</taxon>
        <taxon>Pseudomonadota</taxon>
        <taxon>Alphaproteobacteria</taxon>
        <taxon>Hyphomicrobiales</taxon>
        <taxon>Stappiaceae</taxon>
        <taxon>Roseibium</taxon>
    </lineage>
</organism>
<dbReference type="EMBL" id="CXST01000006">
    <property type="protein sequence ID" value="CTQ47356.1"/>
    <property type="molecule type" value="Genomic_DNA"/>
</dbReference>
<protein>
    <submittedName>
        <fullName evidence="1">Uncharacterized protein</fullName>
    </submittedName>
</protein>
<gene>
    <name evidence="1" type="ORF">LAL4801_05818</name>
</gene>
<keyword evidence="2" id="KW-1185">Reference proteome</keyword>
<evidence type="ECO:0000313" key="1">
    <source>
        <dbReference type="EMBL" id="CTQ47356.1"/>
    </source>
</evidence>
<reference evidence="2" key="1">
    <citation type="submission" date="2015-07" db="EMBL/GenBank/DDBJ databases">
        <authorList>
            <person name="Rodrigo-Torres Lidia"/>
            <person name="Arahal R.David."/>
        </authorList>
    </citation>
    <scope>NUCLEOTIDE SEQUENCE [LARGE SCALE GENOMIC DNA]</scope>
    <source>
        <strain evidence="2">CECT 4801</strain>
    </source>
</reference>
<dbReference type="AlphaFoldDB" id="A0A0M6YB95"/>
<dbReference type="Proteomes" id="UP000048926">
    <property type="component" value="Unassembled WGS sequence"/>
</dbReference>
<proteinExistence type="predicted"/>
<accession>A0A0M6YB95</accession>